<accession>A0AAP4U079</accession>
<dbReference type="FunFam" id="1.10.150.20:FF:000003">
    <property type="entry name" value="DNA polymerase I"/>
    <property type="match status" value="1"/>
</dbReference>
<keyword evidence="13 17" id="KW-0238">DNA-binding</keyword>
<keyword evidence="9 17" id="KW-0227">DNA damage</keyword>
<dbReference type="EC" id="2.7.7.7" evidence="3 16"/>
<keyword evidence="7 17" id="KW-0235">DNA replication</keyword>
<dbReference type="RefSeq" id="WP_303594660.1">
    <property type="nucleotide sequence ID" value="NZ_JAUORK010000018.1"/>
</dbReference>
<comment type="subunit">
    <text evidence="2">Single-chain monomer with multiple functions.</text>
</comment>
<gene>
    <name evidence="17 22" type="primary">polA</name>
    <name evidence="22" type="ORF">Q4535_12930</name>
</gene>
<dbReference type="CDD" id="cd09898">
    <property type="entry name" value="H3TH_53EXO"/>
    <property type="match status" value="1"/>
</dbReference>
<evidence type="ECO:0000256" key="2">
    <source>
        <dbReference type="ARBA" id="ARBA00011541"/>
    </source>
</evidence>
<evidence type="ECO:0000256" key="6">
    <source>
        <dbReference type="ARBA" id="ARBA00022695"/>
    </source>
</evidence>
<proteinExistence type="inferred from homology"/>
<dbReference type="FunFam" id="1.20.1060.10:FF:000001">
    <property type="entry name" value="DNA polymerase I"/>
    <property type="match status" value="1"/>
</dbReference>
<dbReference type="Gene3D" id="1.20.1060.10">
    <property type="entry name" value="Taq DNA Polymerase, Chain T, domain 4"/>
    <property type="match status" value="1"/>
</dbReference>
<organism evidence="22 23">
    <name type="scientific">Cobetia amphilecti</name>
    <dbReference type="NCBI Taxonomy" id="1055104"/>
    <lineage>
        <taxon>Bacteria</taxon>
        <taxon>Pseudomonadati</taxon>
        <taxon>Pseudomonadota</taxon>
        <taxon>Gammaproteobacteria</taxon>
        <taxon>Oceanospirillales</taxon>
        <taxon>Halomonadaceae</taxon>
        <taxon>Cobetia</taxon>
    </lineage>
</organism>
<dbReference type="InterPro" id="IPR043502">
    <property type="entry name" value="DNA/RNA_pol_sf"/>
</dbReference>
<dbReference type="InterPro" id="IPR002562">
    <property type="entry name" value="3'-5'_exonuclease_dom"/>
</dbReference>
<dbReference type="Proteomes" id="UP001170481">
    <property type="component" value="Unassembled WGS sequence"/>
</dbReference>
<dbReference type="PRINTS" id="PR00868">
    <property type="entry name" value="DNAPOLI"/>
</dbReference>
<evidence type="ECO:0000256" key="18">
    <source>
        <dbReference type="SAM" id="MobiDB-lite"/>
    </source>
</evidence>
<evidence type="ECO:0000256" key="17">
    <source>
        <dbReference type="RuleBase" id="RU004460"/>
    </source>
</evidence>
<evidence type="ECO:0000313" key="22">
    <source>
        <dbReference type="EMBL" id="MDO6673019.1"/>
    </source>
</evidence>
<dbReference type="InterPro" id="IPR029060">
    <property type="entry name" value="PIN-like_dom_sf"/>
</dbReference>
<feature type="domain" description="3'-5' exonuclease" evidence="19">
    <location>
        <begin position="360"/>
        <end position="547"/>
    </location>
</feature>
<dbReference type="CDD" id="cd08637">
    <property type="entry name" value="DNA_pol_A_pol_I_C"/>
    <property type="match status" value="1"/>
</dbReference>
<dbReference type="SUPFAM" id="SSF47807">
    <property type="entry name" value="5' to 3' exonuclease, C-terminal subdomain"/>
    <property type="match status" value="1"/>
</dbReference>
<evidence type="ECO:0000259" key="19">
    <source>
        <dbReference type="SMART" id="SM00474"/>
    </source>
</evidence>
<comment type="caution">
    <text evidence="22">The sequence shown here is derived from an EMBL/GenBank/DDBJ whole genome shotgun (WGS) entry which is preliminary data.</text>
</comment>
<dbReference type="PANTHER" id="PTHR10133">
    <property type="entry name" value="DNA POLYMERASE I"/>
    <property type="match status" value="1"/>
</dbReference>
<evidence type="ECO:0000313" key="23">
    <source>
        <dbReference type="Proteomes" id="UP001170481"/>
    </source>
</evidence>
<evidence type="ECO:0000256" key="16">
    <source>
        <dbReference type="NCBIfam" id="TIGR00593"/>
    </source>
</evidence>
<dbReference type="InterPro" id="IPR018320">
    <property type="entry name" value="DNA_polymerase_1"/>
</dbReference>
<comment type="function">
    <text evidence="17">In addition to polymerase activity, this DNA polymerase exhibits 3'-5' and 5'-3' exonuclease activity.</text>
</comment>
<dbReference type="SMART" id="SM00475">
    <property type="entry name" value="53EXOc"/>
    <property type="match status" value="1"/>
</dbReference>
<keyword evidence="8" id="KW-0540">Nuclease</keyword>
<comment type="catalytic activity">
    <reaction evidence="15 17">
        <text>DNA(n) + a 2'-deoxyribonucleoside 5'-triphosphate = DNA(n+1) + diphosphate</text>
        <dbReference type="Rhea" id="RHEA:22508"/>
        <dbReference type="Rhea" id="RHEA-COMP:17339"/>
        <dbReference type="Rhea" id="RHEA-COMP:17340"/>
        <dbReference type="ChEBI" id="CHEBI:33019"/>
        <dbReference type="ChEBI" id="CHEBI:61560"/>
        <dbReference type="ChEBI" id="CHEBI:173112"/>
        <dbReference type="EC" id="2.7.7.7"/>
    </reaction>
</comment>
<dbReference type="CDD" id="cd06139">
    <property type="entry name" value="DNA_polA_I_Ecoli_like_exo"/>
    <property type="match status" value="1"/>
</dbReference>
<reference evidence="22" key="1">
    <citation type="submission" date="2023-07" db="EMBL/GenBank/DDBJ databases">
        <title>Genome content predicts the carbon catabolic preferences of heterotrophic bacteria.</title>
        <authorList>
            <person name="Gralka M."/>
        </authorList>
    </citation>
    <scope>NUCLEOTIDE SEQUENCE</scope>
    <source>
        <strain evidence="22">C2R13</strain>
    </source>
</reference>
<dbReference type="InterPro" id="IPR002421">
    <property type="entry name" value="5-3_exonuclease"/>
</dbReference>
<evidence type="ECO:0000256" key="12">
    <source>
        <dbReference type="ARBA" id="ARBA00022932"/>
    </source>
</evidence>
<dbReference type="FunFam" id="3.40.50.1010:FF:000001">
    <property type="entry name" value="DNA polymerase I"/>
    <property type="match status" value="1"/>
</dbReference>
<dbReference type="Pfam" id="PF01612">
    <property type="entry name" value="DNA_pol_A_exo1"/>
    <property type="match status" value="1"/>
</dbReference>
<sequence length="962" mass="105842">MAATPIVLVDGSSYLYRAFHALPPLTTSKGLPTGAVKGVINMLKSLIRQYPDSPMAVVFDAKGKTFRDDMYPEYKAQRPPMPDDLRLQVEPLHACVRALGLPLLCVEGVEADDVIGTLARMATEAGRDAVISTGDKDMAQLVNEHITLVNTMKNETLDVDGVTEKFGIPPNLIIDFLALMGDKVDNIPGVPGVGEKTALGLLQGMEGGLDTIYGDLDRIKTLSFRGAKTLAKKMEAHREDAYLSYRLATIKLDCELEYGLDDLAIAAPDTAALVELYKEMEFRAWLKELLEGGDMAATPHADEKDSGVAGSDLFGDSIAPVAEKASGKGKTAAAPAPDLEAAEEGDEMPDALPPREERNYRAITEQAELDAWLKRVRNATSLCFDLETTSLNYMEAEIVGIGMALEVGEAVYIPVAHSYLDAPAQLERQAVLEALTPILADGAITKIGQNLKYDIEVLARYDIAVAGPLADTMLMSYVLNSTATRHDMDSLALKYLGESTISFTDIAGKGAKQLTFDQIALEEAMPYACEDVDITLRLAALLMPRIEKLGRLGEVLRDYEYPLIPVLARIERNGVAIDPERLHAQTRELTEQIHDIEKQAFELAGREFNLSSPKQLGEILFEEQKLPVKKKTPKGAPSTAEAVLEELALDYPLPKLIMRHRGMTKLKSTYTDKLPQLVNPTTRRLHTSYHQAVTATGRLSSSDPNLQNIPVRSEEGRRIRQAFIARPGYRIVAADYSQIELRIMAHLSGDKGLLSAFADNRDVHAATAAEVFGTEESRVSSDQRRSAKAINFGLIYGMSAWGLSRQLDIDPGQAKTYIERYFERYPGVATYMEDTRHLAAEQGYVETIFGRRLYLPEIGSRNHARRSAAERTAINAPMQGSAADIIKRAMIDVDAWLAGNDGDKAYDAMMVMQVHDELVFEVAEAQVEDFMKDVAQRMQNAAALDVPLLVEVEQGDNWEEAH</sequence>
<evidence type="ECO:0000256" key="9">
    <source>
        <dbReference type="ARBA" id="ARBA00022763"/>
    </source>
</evidence>
<dbReference type="SMART" id="SM00279">
    <property type="entry name" value="HhH2"/>
    <property type="match status" value="1"/>
</dbReference>
<dbReference type="InterPro" id="IPR020046">
    <property type="entry name" value="5-3_exonucl_a-hlix_arch_N"/>
</dbReference>
<dbReference type="GO" id="GO:0008408">
    <property type="term" value="F:3'-5' exonuclease activity"/>
    <property type="evidence" value="ECO:0007669"/>
    <property type="project" value="UniProtKB-UniRule"/>
</dbReference>
<dbReference type="SUPFAM" id="SSF88723">
    <property type="entry name" value="PIN domain-like"/>
    <property type="match status" value="1"/>
</dbReference>
<dbReference type="Gene3D" id="1.10.150.20">
    <property type="entry name" value="5' to 3' exonuclease, C-terminal subdomain"/>
    <property type="match status" value="2"/>
</dbReference>
<dbReference type="Gene3D" id="3.30.70.370">
    <property type="match status" value="1"/>
</dbReference>
<dbReference type="GO" id="GO:0008409">
    <property type="term" value="F:5'-3' exonuclease activity"/>
    <property type="evidence" value="ECO:0007669"/>
    <property type="project" value="UniProtKB-UniRule"/>
</dbReference>
<name>A0AAP4U079_9GAMM</name>
<dbReference type="FunFam" id="3.30.420.10:FF:000026">
    <property type="entry name" value="DNA polymerase I"/>
    <property type="match status" value="1"/>
</dbReference>
<dbReference type="Pfam" id="PF02739">
    <property type="entry name" value="5_3_exonuc_N"/>
    <property type="match status" value="1"/>
</dbReference>
<keyword evidence="11 17" id="KW-0269">Exonuclease</keyword>
<feature type="domain" description="DNA-directed DNA polymerase family A palm" evidence="21">
    <location>
        <begin position="716"/>
        <end position="926"/>
    </location>
</feature>
<evidence type="ECO:0000256" key="15">
    <source>
        <dbReference type="ARBA" id="ARBA00049244"/>
    </source>
</evidence>
<dbReference type="GO" id="GO:0003677">
    <property type="term" value="F:DNA binding"/>
    <property type="evidence" value="ECO:0007669"/>
    <property type="project" value="UniProtKB-UniRule"/>
</dbReference>
<dbReference type="Gene3D" id="3.40.50.1010">
    <property type="entry name" value="5'-nuclease"/>
    <property type="match status" value="1"/>
</dbReference>
<evidence type="ECO:0000259" key="20">
    <source>
        <dbReference type="SMART" id="SM00475"/>
    </source>
</evidence>
<dbReference type="InterPro" id="IPR020045">
    <property type="entry name" value="DNA_polI_H3TH"/>
</dbReference>
<feature type="domain" description="5'-3' exonuclease" evidence="20">
    <location>
        <begin position="4"/>
        <end position="266"/>
    </location>
</feature>
<dbReference type="InterPro" id="IPR012337">
    <property type="entry name" value="RNaseH-like_sf"/>
</dbReference>
<feature type="region of interest" description="Disordered" evidence="18">
    <location>
        <begin position="325"/>
        <end position="354"/>
    </location>
</feature>
<evidence type="ECO:0000256" key="1">
    <source>
        <dbReference type="ARBA" id="ARBA00007705"/>
    </source>
</evidence>
<dbReference type="FunFam" id="1.10.150.20:FF:000002">
    <property type="entry name" value="DNA polymerase I"/>
    <property type="match status" value="1"/>
</dbReference>
<dbReference type="GO" id="GO:0003887">
    <property type="term" value="F:DNA-directed DNA polymerase activity"/>
    <property type="evidence" value="ECO:0007669"/>
    <property type="project" value="UniProtKB-UniRule"/>
</dbReference>
<dbReference type="InterPro" id="IPR008918">
    <property type="entry name" value="HhH2"/>
</dbReference>
<evidence type="ECO:0000256" key="11">
    <source>
        <dbReference type="ARBA" id="ARBA00022839"/>
    </source>
</evidence>
<dbReference type="InterPro" id="IPR001098">
    <property type="entry name" value="DNA-dir_DNA_pol_A_palm_dom"/>
</dbReference>
<evidence type="ECO:0000256" key="5">
    <source>
        <dbReference type="ARBA" id="ARBA00022679"/>
    </source>
</evidence>
<dbReference type="GO" id="GO:0006261">
    <property type="term" value="P:DNA-templated DNA replication"/>
    <property type="evidence" value="ECO:0007669"/>
    <property type="project" value="UniProtKB-UniRule"/>
</dbReference>
<evidence type="ECO:0000256" key="3">
    <source>
        <dbReference type="ARBA" id="ARBA00012417"/>
    </source>
</evidence>
<keyword evidence="12 17" id="KW-0239">DNA-directed DNA polymerase</keyword>
<dbReference type="Gene3D" id="3.30.420.10">
    <property type="entry name" value="Ribonuclease H-like superfamily/Ribonuclease H"/>
    <property type="match status" value="1"/>
</dbReference>
<dbReference type="InterPro" id="IPR036397">
    <property type="entry name" value="RNaseH_sf"/>
</dbReference>
<dbReference type="NCBIfam" id="TIGR00593">
    <property type="entry name" value="pola"/>
    <property type="match status" value="1"/>
</dbReference>
<dbReference type="SUPFAM" id="SSF56672">
    <property type="entry name" value="DNA/RNA polymerases"/>
    <property type="match status" value="1"/>
</dbReference>
<evidence type="ECO:0000256" key="10">
    <source>
        <dbReference type="ARBA" id="ARBA00022801"/>
    </source>
</evidence>
<keyword evidence="14 17" id="KW-0234">DNA repair</keyword>
<dbReference type="InterPro" id="IPR019760">
    <property type="entry name" value="DNA-dir_DNA_pol_A_CS"/>
</dbReference>
<dbReference type="SMART" id="SM00482">
    <property type="entry name" value="POLAc"/>
    <property type="match status" value="1"/>
</dbReference>
<keyword evidence="5 17" id="KW-0808">Transferase</keyword>
<dbReference type="SMART" id="SM00474">
    <property type="entry name" value="35EXOc"/>
    <property type="match status" value="1"/>
</dbReference>
<feature type="compositionally biased region" description="Acidic residues" evidence="18">
    <location>
        <begin position="340"/>
        <end position="349"/>
    </location>
</feature>
<evidence type="ECO:0000256" key="4">
    <source>
        <dbReference type="ARBA" id="ARBA00020311"/>
    </source>
</evidence>
<dbReference type="PROSITE" id="PS00447">
    <property type="entry name" value="DNA_POLYMERASE_A"/>
    <property type="match status" value="1"/>
</dbReference>
<dbReference type="EMBL" id="JAUORK010000018">
    <property type="protein sequence ID" value="MDO6673019.1"/>
    <property type="molecule type" value="Genomic_DNA"/>
</dbReference>
<protein>
    <recommendedName>
        <fullName evidence="4 16">DNA polymerase I</fullName>
        <ecNumber evidence="3 16">2.7.7.7</ecNumber>
    </recommendedName>
</protein>
<dbReference type="InterPro" id="IPR036279">
    <property type="entry name" value="5-3_exonuclease_C_sf"/>
</dbReference>
<dbReference type="Pfam" id="PF00476">
    <property type="entry name" value="DNA_pol_A"/>
    <property type="match status" value="1"/>
</dbReference>
<dbReference type="NCBIfam" id="NF004397">
    <property type="entry name" value="PRK05755.1"/>
    <property type="match status" value="1"/>
</dbReference>
<keyword evidence="6 17" id="KW-0548">Nucleotidyltransferase</keyword>
<evidence type="ECO:0000256" key="8">
    <source>
        <dbReference type="ARBA" id="ARBA00022722"/>
    </source>
</evidence>
<dbReference type="SUPFAM" id="SSF53098">
    <property type="entry name" value="Ribonuclease H-like"/>
    <property type="match status" value="1"/>
</dbReference>
<dbReference type="PANTHER" id="PTHR10133:SF27">
    <property type="entry name" value="DNA POLYMERASE NU"/>
    <property type="match status" value="1"/>
</dbReference>
<dbReference type="AlphaFoldDB" id="A0AAP4U079"/>
<evidence type="ECO:0000256" key="13">
    <source>
        <dbReference type="ARBA" id="ARBA00023125"/>
    </source>
</evidence>
<keyword evidence="10 17" id="KW-0378">Hydrolase</keyword>
<evidence type="ECO:0000256" key="14">
    <source>
        <dbReference type="ARBA" id="ARBA00023204"/>
    </source>
</evidence>
<evidence type="ECO:0000256" key="7">
    <source>
        <dbReference type="ARBA" id="ARBA00022705"/>
    </source>
</evidence>
<evidence type="ECO:0000259" key="21">
    <source>
        <dbReference type="SMART" id="SM00482"/>
    </source>
</evidence>
<dbReference type="CDD" id="cd09859">
    <property type="entry name" value="PIN_53EXO"/>
    <property type="match status" value="1"/>
</dbReference>
<comment type="similarity">
    <text evidence="1 17">Belongs to the DNA polymerase type-A family.</text>
</comment>
<dbReference type="GO" id="GO:0006302">
    <property type="term" value="P:double-strand break repair"/>
    <property type="evidence" value="ECO:0007669"/>
    <property type="project" value="TreeGrafter"/>
</dbReference>
<dbReference type="InterPro" id="IPR002298">
    <property type="entry name" value="DNA_polymerase_A"/>
</dbReference>
<dbReference type="Pfam" id="PF01367">
    <property type="entry name" value="5_3_exonuc"/>
    <property type="match status" value="1"/>
</dbReference>